<keyword evidence="2" id="KW-1185">Reference proteome</keyword>
<reference evidence="1 2" key="1">
    <citation type="journal article" date="2016" name="Mol. Biol. Evol.">
        <title>Comparative Genomics of Early-Diverging Mushroom-Forming Fungi Provides Insights into the Origins of Lignocellulose Decay Capabilities.</title>
        <authorList>
            <person name="Nagy L.G."/>
            <person name="Riley R."/>
            <person name="Tritt A."/>
            <person name="Adam C."/>
            <person name="Daum C."/>
            <person name="Floudas D."/>
            <person name="Sun H."/>
            <person name="Yadav J.S."/>
            <person name="Pangilinan J."/>
            <person name="Larsson K.H."/>
            <person name="Matsuura K."/>
            <person name="Barry K."/>
            <person name="Labutti K."/>
            <person name="Kuo R."/>
            <person name="Ohm R.A."/>
            <person name="Bhattacharya S.S."/>
            <person name="Shirouzu T."/>
            <person name="Yoshinaga Y."/>
            <person name="Martin F.M."/>
            <person name="Grigoriev I.V."/>
            <person name="Hibbett D.S."/>
        </authorList>
    </citation>
    <scope>NUCLEOTIDE SEQUENCE [LARGE SCALE GENOMIC DNA]</scope>
    <source>
        <strain evidence="1 2">HHB12029</strain>
    </source>
</reference>
<protein>
    <submittedName>
        <fullName evidence="1">Uncharacterized protein</fullName>
    </submittedName>
</protein>
<name>A0A165BEY9_EXIGL</name>
<evidence type="ECO:0000313" key="2">
    <source>
        <dbReference type="Proteomes" id="UP000077266"/>
    </source>
</evidence>
<proteinExistence type="predicted"/>
<gene>
    <name evidence="1" type="ORF">EXIGLDRAFT_732744</name>
</gene>
<evidence type="ECO:0000313" key="1">
    <source>
        <dbReference type="EMBL" id="KZV80491.1"/>
    </source>
</evidence>
<dbReference type="EMBL" id="KV426476">
    <property type="protein sequence ID" value="KZV80491.1"/>
    <property type="molecule type" value="Genomic_DNA"/>
</dbReference>
<accession>A0A165BEY9</accession>
<dbReference type="OrthoDB" id="3269308at2759"/>
<dbReference type="Proteomes" id="UP000077266">
    <property type="component" value="Unassembled WGS sequence"/>
</dbReference>
<sequence length="196" mass="22366">MSLNWAMVDVPDRDRFYALSRGGSSNPVKFWFVGVVNKLWLFDSNGEPAKSISVNLGLLDNRDVALANNILRQHSKPHGAAEDYPDMRFSRWMTVRQQGESKPAPELFTDVYDARDGLRLPRLRMRQLPANQLTRGNLVLIDASVQRWHPRKEEGKTVWSEYKAYFALNYIALLNDSPPPNMPGQSLPQGDIEIEL</sequence>
<dbReference type="InParanoid" id="A0A165BEY9"/>
<organism evidence="1 2">
    <name type="scientific">Exidia glandulosa HHB12029</name>
    <dbReference type="NCBI Taxonomy" id="1314781"/>
    <lineage>
        <taxon>Eukaryota</taxon>
        <taxon>Fungi</taxon>
        <taxon>Dikarya</taxon>
        <taxon>Basidiomycota</taxon>
        <taxon>Agaricomycotina</taxon>
        <taxon>Agaricomycetes</taxon>
        <taxon>Auriculariales</taxon>
        <taxon>Exidiaceae</taxon>
        <taxon>Exidia</taxon>
    </lineage>
</organism>
<dbReference type="AlphaFoldDB" id="A0A165BEY9"/>